<dbReference type="PANTHER" id="PTHR33755">
    <property type="entry name" value="TOXIN PARE1-RELATED"/>
    <property type="match status" value="1"/>
</dbReference>
<dbReference type="PIRSF" id="PIRSF029218">
    <property type="entry name" value="ParE"/>
    <property type="match status" value="1"/>
</dbReference>
<evidence type="ECO:0000256" key="1">
    <source>
        <dbReference type="ARBA" id="ARBA00006226"/>
    </source>
</evidence>
<organism evidence="4 5">
    <name type="scientific">Plantimonas leprariae</name>
    <dbReference type="NCBI Taxonomy" id="2615207"/>
    <lineage>
        <taxon>Bacteria</taxon>
        <taxon>Pseudomonadati</taxon>
        <taxon>Pseudomonadota</taxon>
        <taxon>Alphaproteobacteria</taxon>
        <taxon>Hyphomicrobiales</taxon>
        <taxon>Aurantimonadaceae</taxon>
        <taxon>Plantimonas</taxon>
    </lineage>
</organism>
<proteinExistence type="inferred from homology"/>
<dbReference type="Pfam" id="PF05016">
    <property type="entry name" value="ParE_toxin"/>
    <property type="match status" value="1"/>
</dbReference>
<dbReference type="Gene3D" id="3.30.2310.20">
    <property type="entry name" value="RelE-like"/>
    <property type="match status" value="1"/>
</dbReference>
<comment type="similarity">
    <text evidence="1 3">Belongs to the RelE toxin family.</text>
</comment>
<dbReference type="InterPro" id="IPR051803">
    <property type="entry name" value="TA_system_RelE-like_toxin"/>
</dbReference>
<dbReference type="EMBL" id="VZDO01000003">
    <property type="protein sequence ID" value="KAB0681199.1"/>
    <property type="molecule type" value="Genomic_DNA"/>
</dbReference>
<sequence>MRLIVSRKAIRDLDGILRWTFERFGSRQAKRYVARIEEACERLANGQAVGRLADEALPDMLKFRAGSHFIYFRLARDKLTIVRVLHGSQDVRRHLPGA</sequence>
<evidence type="ECO:0000256" key="2">
    <source>
        <dbReference type="ARBA" id="ARBA00022649"/>
    </source>
</evidence>
<dbReference type="AlphaFoldDB" id="A0A7V7PR59"/>
<dbReference type="Proteomes" id="UP000432089">
    <property type="component" value="Unassembled WGS sequence"/>
</dbReference>
<evidence type="ECO:0000313" key="5">
    <source>
        <dbReference type="Proteomes" id="UP000432089"/>
    </source>
</evidence>
<gene>
    <name evidence="4" type="ORF">F6X38_04675</name>
</gene>
<dbReference type="RefSeq" id="WP_150968395.1">
    <property type="nucleotide sequence ID" value="NZ_VZDO01000003.1"/>
</dbReference>
<reference evidence="4 5" key="1">
    <citation type="submission" date="2019-09" db="EMBL/GenBank/DDBJ databases">
        <title>YIM 132180 draft genome.</title>
        <authorList>
            <person name="Zhang K."/>
        </authorList>
    </citation>
    <scope>NUCLEOTIDE SEQUENCE [LARGE SCALE GENOMIC DNA]</scope>
    <source>
        <strain evidence="4 5">YIM 132180</strain>
    </source>
</reference>
<evidence type="ECO:0000313" key="4">
    <source>
        <dbReference type="EMBL" id="KAB0681199.1"/>
    </source>
</evidence>
<name>A0A7V7PR59_9HYPH</name>
<keyword evidence="2" id="KW-1277">Toxin-antitoxin system</keyword>
<dbReference type="InterPro" id="IPR035093">
    <property type="entry name" value="RelE/ParE_toxin_dom_sf"/>
</dbReference>
<dbReference type="InterPro" id="IPR028344">
    <property type="entry name" value="ParE1/4"/>
</dbReference>
<dbReference type="InterPro" id="IPR007712">
    <property type="entry name" value="RelE/ParE_toxin"/>
</dbReference>
<protein>
    <recommendedName>
        <fullName evidence="3">Toxin</fullName>
    </recommendedName>
</protein>
<keyword evidence="5" id="KW-1185">Reference proteome</keyword>
<evidence type="ECO:0000256" key="3">
    <source>
        <dbReference type="PIRNR" id="PIRNR029218"/>
    </source>
</evidence>
<dbReference type="PANTHER" id="PTHR33755:SF9">
    <property type="entry name" value="TOXIN PARE1"/>
    <property type="match status" value="1"/>
</dbReference>
<comment type="caution">
    <text evidence="4">The sequence shown here is derived from an EMBL/GenBank/DDBJ whole genome shotgun (WGS) entry which is preliminary data.</text>
</comment>
<accession>A0A7V7PR59</accession>